<dbReference type="AlphaFoldDB" id="A0A1J0E585"/>
<reference evidence="3" key="1">
    <citation type="submission" date="2019-02" db="EMBL/GenBank/DDBJ databases">
        <title>Genomic characterization of isolates from hospital effluents in KZN, South Africa.</title>
        <authorList>
            <person name="Ntshobeni N."/>
            <person name="Allam M."/>
            <person name="Ismail A."/>
            <person name="Amoako D."/>
            <person name="Essack S."/>
            <person name="Chenia H."/>
        </authorList>
    </citation>
    <scope>NUCLEOTIDE SEQUENCE</scope>
    <source>
        <strain evidence="3">AFE97_S1</strain>
    </source>
</reference>
<name>A0A1J0E585_PRORE</name>
<dbReference type="InterPro" id="IPR006076">
    <property type="entry name" value="FAD-dep_OxRdtase"/>
</dbReference>
<keyword evidence="1" id="KW-0560">Oxidoreductase</keyword>
<dbReference type="Proteomes" id="UP000824410">
    <property type="component" value="Unassembled WGS sequence"/>
</dbReference>
<dbReference type="InterPro" id="IPR006311">
    <property type="entry name" value="TAT_signal"/>
</dbReference>
<dbReference type="InterPro" id="IPR036188">
    <property type="entry name" value="FAD/NAD-bd_sf"/>
</dbReference>
<dbReference type="Gene3D" id="3.50.50.60">
    <property type="entry name" value="FAD/NAD(P)-binding domain"/>
    <property type="match status" value="1"/>
</dbReference>
<comment type="caution">
    <text evidence="3">The sequence shown here is derived from an EMBL/GenBank/DDBJ whole genome shotgun (WGS) entry which is preliminary data.</text>
</comment>
<organism evidence="3 4">
    <name type="scientific">Providencia rettgeri</name>
    <dbReference type="NCBI Taxonomy" id="587"/>
    <lineage>
        <taxon>Bacteria</taxon>
        <taxon>Pseudomonadati</taxon>
        <taxon>Pseudomonadota</taxon>
        <taxon>Gammaproteobacteria</taxon>
        <taxon>Enterobacterales</taxon>
        <taxon>Morganellaceae</taxon>
        <taxon>Providencia</taxon>
    </lineage>
</organism>
<evidence type="ECO:0000313" key="4">
    <source>
        <dbReference type="Proteomes" id="UP000824410"/>
    </source>
</evidence>
<proteinExistence type="predicted"/>
<accession>A0A1J0E585</accession>
<dbReference type="KEGG" id="prg:RB151_014190"/>
<sequence>MAITRRKFLIGGAVVTVAAGAGILTPMLTREGRFVPGKPRYGFVEGTEGALPQQADVVVIGAGILGIMTAINLVERGLNVVVVEKGNIAGEQSSRFYGQVITYKMPDETFLLHHIAKQRWREMNAKVGADTSYRTQGRVEVPLDEEDLVNVREWIDSRNKNVGSDIPFKTRIIEGAELNQRLKGAQSDWKIAGFEEDSGSLDAEIAAFVMADYAKKIGVKIYTNCAARGLETQAGVISDVVTEKGAIKTSRVVVAGGVWSRLFMQNLGVDVPTLPAYQSQQLISGSATAPGGNVALPGNIFFREQADGTYATSPRVIVAPVVKDSFVYGYKYIPLLSMPDFPVHISLNEQLINSFTEPTSWRLDEVSPFEKHRNMTALPDLPELNASFEKLKTEFPAFKDSKLIDQWSGAMAIAPDEHPIISQVKEYPGLVINTATGWGMTESPVSSEITADLLLGKEPMLDVKPFSLYRFS</sequence>
<dbReference type="GO" id="GO:0005737">
    <property type="term" value="C:cytoplasm"/>
    <property type="evidence" value="ECO:0007669"/>
    <property type="project" value="TreeGrafter"/>
</dbReference>
<dbReference type="EMBL" id="SHDO01000005">
    <property type="protein sequence ID" value="MBX6979531.1"/>
    <property type="molecule type" value="Genomic_DNA"/>
</dbReference>
<dbReference type="PANTHER" id="PTHR13847">
    <property type="entry name" value="SARCOSINE DEHYDROGENASE-RELATED"/>
    <property type="match status" value="1"/>
</dbReference>
<dbReference type="PROSITE" id="PS51318">
    <property type="entry name" value="TAT"/>
    <property type="match status" value="1"/>
</dbReference>
<protein>
    <submittedName>
        <fullName evidence="3">FAD-dependent oxidoreductase</fullName>
    </submittedName>
</protein>
<feature type="domain" description="FAD dependent oxidoreductase" evidence="2">
    <location>
        <begin position="56"/>
        <end position="453"/>
    </location>
</feature>
<evidence type="ECO:0000256" key="1">
    <source>
        <dbReference type="ARBA" id="ARBA00023002"/>
    </source>
</evidence>
<gene>
    <name evidence="3" type="ORF">EX242_04525</name>
</gene>
<dbReference type="Gene3D" id="3.30.9.10">
    <property type="entry name" value="D-Amino Acid Oxidase, subunit A, domain 2"/>
    <property type="match status" value="1"/>
</dbReference>
<dbReference type="GO" id="GO:0016491">
    <property type="term" value="F:oxidoreductase activity"/>
    <property type="evidence" value="ECO:0007669"/>
    <property type="project" value="UniProtKB-KW"/>
</dbReference>
<dbReference type="RefSeq" id="WP_042847981.1">
    <property type="nucleotide sequence ID" value="NZ_ABEXNG020000116.1"/>
</dbReference>
<dbReference type="SUPFAM" id="SSF51905">
    <property type="entry name" value="FAD/NAD(P)-binding domain"/>
    <property type="match status" value="1"/>
</dbReference>
<dbReference type="Pfam" id="PF01266">
    <property type="entry name" value="DAO"/>
    <property type="match status" value="1"/>
</dbReference>
<evidence type="ECO:0000313" key="3">
    <source>
        <dbReference type="EMBL" id="MBX6979531.1"/>
    </source>
</evidence>
<dbReference type="OrthoDB" id="9815989at2"/>
<evidence type="ECO:0000259" key="2">
    <source>
        <dbReference type="Pfam" id="PF01266"/>
    </source>
</evidence>